<sequence length="224" mass="26406">MIELPNECLSEIFKSFGNNNNKNYRFLFSCLLVNRQWCRNVIPVLWSRSLSCIDDRRLMRIYLLSLNAEEKAPLIPLNISLPDGPKPLFEYSFYTISINYHYLEKGIMKWLCLEGHEPHSLYRIKYKNEIEAVIYSLIKMLLRTSEKIKEWFFDNFKMDIINGGDIEFNSKIVKLLFNYKNTTITLLDFSYIKLSSEEVRALTDILCKNTRLVSLRLSDCNLGT</sequence>
<accession>A0A8H4B3Q1</accession>
<proteinExistence type="predicted"/>
<comment type="caution">
    <text evidence="1">The sequence shown here is derived from an EMBL/GenBank/DDBJ whole genome shotgun (WGS) entry which is preliminary data.</text>
</comment>
<organism evidence="1 2">
    <name type="scientific">Gigaspora margarita</name>
    <dbReference type="NCBI Taxonomy" id="4874"/>
    <lineage>
        <taxon>Eukaryota</taxon>
        <taxon>Fungi</taxon>
        <taxon>Fungi incertae sedis</taxon>
        <taxon>Mucoromycota</taxon>
        <taxon>Glomeromycotina</taxon>
        <taxon>Glomeromycetes</taxon>
        <taxon>Diversisporales</taxon>
        <taxon>Gigasporaceae</taxon>
        <taxon>Gigaspora</taxon>
    </lineage>
</organism>
<dbReference type="AlphaFoldDB" id="A0A8H4B3Q1"/>
<dbReference type="InterPro" id="IPR032675">
    <property type="entry name" value="LRR_dom_sf"/>
</dbReference>
<dbReference type="OrthoDB" id="2163268at2759"/>
<protein>
    <submittedName>
        <fullName evidence="1">F-box domain-containing protein</fullName>
    </submittedName>
</protein>
<evidence type="ECO:0000313" key="2">
    <source>
        <dbReference type="Proteomes" id="UP000439903"/>
    </source>
</evidence>
<reference evidence="1 2" key="1">
    <citation type="journal article" date="2019" name="Environ. Microbiol.">
        <title>At the nexus of three kingdoms: the genome of the mycorrhizal fungus Gigaspora margarita provides insights into plant, endobacterial and fungal interactions.</title>
        <authorList>
            <person name="Venice F."/>
            <person name="Ghignone S."/>
            <person name="Salvioli di Fossalunga A."/>
            <person name="Amselem J."/>
            <person name="Novero M."/>
            <person name="Xianan X."/>
            <person name="Sedzielewska Toro K."/>
            <person name="Morin E."/>
            <person name="Lipzen A."/>
            <person name="Grigoriev I.V."/>
            <person name="Henrissat B."/>
            <person name="Martin F.M."/>
            <person name="Bonfante P."/>
        </authorList>
    </citation>
    <scope>NUCLEOTIDE SEQUENCE [LARGE SCALE GENOMIC DNA]</scope>
    <source>
        <strain evidence="1 2">BEG34</strain>
    </source>
</reference>
<evidence type="ECO:0000313" key="1">
    <source>
        <dbReference type="EMBL" id="KAF0557657.1"/>
    </source>
</evidence>
<keyword evidence="2" id="KW-1185">Reference proteome</keyword>
<dbReference type="SUPFAM" id="SSF52047">
    <property type="entry name" value="RNI-like"/>
    <property type="match status" value="1"/>
</dbReference>
<name>A0A8H4B3Q1_GIGMA</name>
<gene>
    <name evidence="1" type="ORF">F8M41_012790</name>
</gene>
<dbReference type="Gene3D" id="3.80.10.10">
    <property type="entry name" value="Ribonuclease Inhibitor"/>
    <property type="match status" value="1"/>
</dbReference>
<dbReference type="Proteomes" id="UP000439903">
    <property type="component" value="Unassembled WGS sequence"/>
</dbReference>
<dbReference type="EMBL" id="WTPW01000027">
    <property type="protein sequence ID" value="KAF0557657.1"/>
    <property type="molecule type" value="Genomic_DNA"/>
</dbReference>